<accession>A0A6B8M475</accession>
<evidence type="ECO:0000256" key="4">
    <source>
        <dbReference type="ARBA" id="ARBA00023284"/>
    </source>
</evidence>
<organism evidence="7 8">
    <name type="scientific">Methylocystis parvus</name>
    <dbReference type="NCBI Taxonomy" id="134"/>
    <lineage>
        <taxon>Bacteria</taxon>
        <taxon>Pseudomonadati</taxon>
        <taxon>Pseudomonadota</taxon>
        <taxon>Alphaproteobacteria</taxon>
        <taxon>Hyphomicrobiales</taxon>
        <taxon>Methylocystaceae</taxon>
        <taxon>Methylocystis</taxon>
    </lineage>
</organism>
<dbReference type="InterPro" id="IPR017937">
    <property type="entry name" value="Thioredoxin_CS"/>
</dbReference>
<dbReference type="KEGG" id="mpar:F7D14_15265"/>
<dbReference type="Gene3D" id="3.40.30.10">
    <property type="entry name" value="Glutaredoxin"/>
    <property type="match status" value="1"/>
</dbReference>
<evidence type="ECO:0000259" key="6">
    <source>
        <dbReference type="PROSITE" id="PS51352"/>
    </source>
</evidence>
<dbReference type="PROSITE" id="PS51352">
    <property type="entry name" value="THIOREDOXIN_2"/>
    <property type="match status" value="1"/>
</dbReference>
<keyword evidence="8" id="KW-1185">Reference proteome</keyword>
<dbReference type="InterPro" id="IPR013740">
    <property type="entry name" value="Redoxin"/>
</dbReference>
<proteinExistence type="predicted"/>
<dbReference type="GO" id="GO:0030313">
    <property type="term" value="C:cell envelope"/>
    <property type="evidence" value="ECO:0007669"/>
    <property type="project" value="UniProtKB-SubCell"/>
</dbReference>
<dbReference type="PANTHER" id="PTHR42852:SF6">
    <property type="entry name" value="THIOL:DISULFIDE INTERCHANGE PROTEIN DSBE"/>
    <property type="match status" value="1"/>
</dbReference>
<keyword evidence="5" id="KW-0472">Membrane</keyword>
<keyword evidence="4" id="KW-0676">Redox-active center</keyword>
<evidence type="ECO:0000256" key="2">
    <source>
        <dbReference type="ARBA" id="ARBA00022748"/>
    </source>
</evidence>
<dbReference type="SUPFAM" id="SSF52833">
    <property type="entry name" value="Thioredoxin-like"/>
    <property type="match status" value="1"/>
</dbReference>
<keyword evidence="5" id="KW-1133">Transmembrane helix</keyword>
<dbReference type="PROSITE" id="PS00194">
    <property type="entry name" value="THIOREDOXIN_1"/>
    <property type="match status" value="1"/>
</dbReference>
<dbReference type="AlphaFoldDB" id="A0A6B8M475"/>
<sequence length="198" mass="21380">MRPDALQKETEWFATRRSVVLGAVGLAGLGAGAAVFEHVWKRKDMTARLFNPFSVAKFDLPPLPGLLDAKGAPMPGFSSADLAGKRSLLVVWASWCPTCRAEHELIVALAKRNLAPIYGADVKDPPTKARLFLAKHGNPFVAVGMDENTYLQRALGAKGVPATFVIGPGPTVEWSTYEGLDEETIEREIVPRLSAKVG</sequence>
<dbReference type="RefSeq" id="WP_016921796.1">
    <property type="nucleotide sequence ID" value="NZ_CP044331.1"/>
</dbReference>
<keyword evidence="3" id="KW-1015">Disulfide bond</keyword>
<protein>
    <submittedName>
        <fullName evidence="7">Redoxin family protein</fullName>
    </submittedName>
</protein>
<gene>
    <name evidence="7" type="ORF">F7D14_15265</name>
</gene>
<feature type="domain" description="Thioredoxin" evidence="6">
    <location>
        <begin position="49"/>
        <end position="195"/>
    </location>
</feature>
<dbReference type="Pfam" id="PF08534">
    <property type="entry name" value="Redoxin"/>
    <property type="match status" value="1"/>
</dbReference>
<comment type="subcellular location">
    <subcellularLocation>
        <location evidence="1">Cell envelope</location>
    </subcellularLocation>
</comment>
<dbReference type="PANTHER" id="PTHR42852">
    <property type="entry name" value="THIOL:DISULFIDE INTERCHANGE PROTEIN DSBE"/>
    <property type="match status" value="1"/>
</dbReference>
<dbReference type="Proteomes" id="UP000422569">
    <property type="component" value="Chromosome"/>
</dbReference>
<evidence type="ECO:0000313" key="7">
    <source>
        <dbReference type="EMBL" id="QGM98704.1"/>
    </source>
</evidence>
<evidence type="ECO:0000313" key="8">
    <source>
        <dbReference type="Proteomes" id="UP000422569"/>
    </source>
</evidence>
<dbReference type="GO" id="GO:0015036">
    <property type="term" value="F:disulfide oxidoreductase activity"/>
    <property type="evidence" value="ECO:0007669"/>
    <property type="project" value="UniProtKB-ARBA"/>
</dbReference>
<feature type="transmembrane region" description="Helical" evidence="5">
    <location>
        <begin position="20"/>
        <end position="40"/>
    </location>
</feature>
<keyword evidence="5" id="KW-0812">Transmembrane</keyword>
<reference evidence="7 8" key="1">
    <citation type="submission" date="2019-09" db="EMBL/GenBank/DDBJ databases">
        <title>Isolation and complete genome sequencing of Methylocystis species.</title>
        <authorList>
            <person name="Rumah B.L."/>
            <person name="Stead C.E."/>
            <person name="Stevens B.C."/>
            <person name="Minton N.P."/>
            <person name="Grosse-Honebrink A."/>
            <person name="Zhang Y."/>
        </authorList>
    </citation>
    <scope>NUCLEOTIDE SEQUENCE [LARGE SCALE GENOMIC DNA]</scope>
    <source>
        <strain evidence="7 8">BRCS2</strain>
    </source>
</reference>
<dbReference type="EMBL" id="CP044331">
    <property type="protein sequence ID" value="QGM98704.1"/>
    <property type="molecule type" value="Genomic_DNA"/>
</dbReference>
<name>A0A6B8M475_9HYPH</name>
<evidence type="ECO:0000256" key="3">
    <source>
        <dbReference type="ARBA" id="ARBA00023157"/>
    </source>
</evidence>
<dbReference type="InterPro" id="IPR036249">
    <property type="entry name" value="Thioredoxin-like_sf"/>
</dbReference>
<dbReference type="InterPro" id="IPR050553">
    <property type="entry name" value="Thioredoxin_ResA/DsbE_sf"/>
</dbReference>
<evidence type="ECO:0000256" key="5">
    <source>
        <dbReference type="SAM" id="Phobius"/>
    </source>
</evidence>
<dbReference type="InterPro" id="IPR013766">
    <property type="entry name" value="Thioredoxin_domain"/>
</dbReference>
<dbReference type="GO" id="GO:0017004">
    <property type="term" value="P:cytochrome complex assembly"/>
    <property type="evidence" value="ECO:0007669"/>
    <property type="project" value="UniProtKB-KW"/>
</dbReference>
<evidence type="ECO:0000256" key="1">
    <source>
        <dbReference type="ARBA" id="ARBA00004196"/>
    </source>
</evidence>
<keyword evidence="2" id="KW-0201">Cytochrome c-type biogenesis</keyword>